<protein>
    <recommendedName>
        <fullName evidence="3">F-box domain-containing protein</fullName>
    </recommendedName>
</protein>
<dbReference type="GeneID" id="63845321"/>
<dbReference type="OrthoDB" id="3219396at2759"/>
<dbReference type="Proteomes" id="UP000800039">
    <property type="component" value="Unassembled WGS sequence"/>
</dbReference>
<proteinExistence type="predicted"/>
<dbReference type="SUPFAM" id="SSF81383">
    <property type="entry name" value="F-box domain"/>
    <property type="match status" value="1"/>
</dbReference>
<gene>
    <name evidence="1" type="ORF">K460DRAFT_275792</name>
</gene>
<evidence type="ECO:0000313" key="2">
    <source>
        <dbReference type="Proteomes" id="UP000800039"/>
    </source>
</evidence>
<comment type="caution">
    <text evidence="1">The sequence shown here is derived from an EMBL/GenBank/DDBJ whole genome shotgun (WGS) entry which is preliminary data.</text>
</comment>
<reference evidence="1" key="1">
    <citation type="submission" date="2020-01" db="EMBL/GenBank/DDBJ databases">
        <authorList>
            <consortium name="DOE Joint Genome Institute"/>
            <person name="Haridas S."/>
            <person name="Albert R."/>
            <person name="Binder M."/>
            <person name="Bloem J."/>
            <person name="Labutti K."/>
            <person name="Salamov A."/>
            <person name="Andreopoulos B."/>
            <person name="Baker S.E."/>
            <person name="Barry K."/>
            <person name="Bills G."/>
            <person name="Bluhm B.H."/>
            <person name="Cannon C."/>
            <person name="Castanera R."/>
            <person name="Culley D.E."/>
            <person name="Daum C."/>
            <person name="Ezra D."/>
            <person name="Gonzalez J.B."/>
            <person name="Henrissat B."/>
            <person name="Kuo A."/>
            <person name="Liang C."/>
            <person name="Lipzen A."/>
            <person name="Lutzoni F."/>
            <person name="Magnuson J."/>
            <person name="Mondo S."/>
            <person name="Nolan M."/>
            <person name="Ohm R."/>
            <person name="Pangilinan J."/>
            <person name="Park H.-J."/>
            <person name="Ramirez L."/>
            <person name="Alfaro M."/>
            <person name="Sun H."/>
            <person name="Tritt A."/>
            <person name="Yoshinaga Y."/>
            <person name="Zwiers L.-H."/>
            <person name="Turgeon B.G."/>
            <person name="Goodwin S.B."/>
            <person name="Spatafora J.W."/>
            <person name="Crous P.W."/>
            <person name="Grigoriev I.V."/>
        </authorList>
    </citation>
    <scope>NUCLEOTIDE SEQUENCE</scope>
    <source>
        <strain evidence="1">CBS 394.84</strain>
    </source>
</reference>
<dbReference type="AlphaFoldDB" id="A0A9P4GNC0"/>
<evidence type="ECO:0000313" key="1">
    <source>
        <dbReference type="EMBL" id="KAF1848730.1"/>
    </source>
</evidence>
<name>A0A9P4GNC0_9PLEO</name>
<accession>A0A9P4GNC0</accession>
<sequence length="411" mass="47311">MFRPPTTIESLPDELLLNICAQFTDLNRNRDLASLALISQRWRPIAQEWLLKEPQFNLTYIDQYIWGLGHHPHLQGQVRSLEIWSKSEDRIQRDEYGRSIKVYKAIKAPKRLRRREGLMERCAAVVAHFAQGKEQEDQWLDALRDDVVPALFGVLLCILPNLEELKLGSAWLMDFPLFSIIRSREAIARFTLPIDWKHDFLTGALTAVLPRLRYLEVPTDMTSIYFPSRITSLFDFRAFTGLKELGITMKALSGFGIAMRAPPDPKDIFPATLEVLRISEASDATANVLNELCLAKKASHFPSLRRVEVYHLDSTKWTKTTARLNHSPHPIEDVRVMFKDAGLELYLYFPPWGLRTWESGGTPWRLKKELDALRRAESWCYLKGMGAFGVVEVQFPYFEAEWDSDGDAVMI</sequence>
<dbReference type="RefSeq" id="XP_040791293.1">
    <property type="nucleotide sequence ID" value="XM_040928068.1"/>
</dbReference>
<evidence type="ECO:0008006" key="3">
    <source>
        <dbReference type="Google" id="ProtNLM"/>
    </source>
</evidence>
<dbReference type="EMBL" id="ML976615">
    <property type="protein sequence ID" value="KAF1848730.1"/>
    <property type="molecule type" value="Genomic_DNA"/>
</dbReference>
<keyword evidence="2" id="KW-1185">Reference proteome</keyword>
<organism evidence="1 2">
    <name type="scientific">Cucurbitaria berberidis CBS 394.84</name>
    <dbReference type="NCBI Taxonomy" id="1168544"/>
    <lineage>
        <taxon>Eukaryota</taxon>
        <taxon>Fungi</taxon>
        <taxon>Dikarya</taxon>
        <taxon>Ascomycota</taxon>
        <taxon>Pezizomycotina</taxon>
        <taxon>Dothideomycetes</taxon>
        <taxon>Pleosporomycetidae</taxon>
        <taxon>Pleosporales</taxon>
        <taxon>Pleosporineae</taxon>
        <taxon>Cucurbitariaceae</taxon>
        <taxon>Cucurbitaria</taxon>
    </lineage>
</organism>
<dbReference type="InterPro" id="IPR036047">
    <property type="entry name" value="F-box-like_dom_sf"/>
</dbReference>
<dbReference type="CDD" id="cd09917">
    <property type="entry name" value="F-box_SF"/>
    <property type="match status" value="1"/>
</dbReference>